<comment type="caution">
    <text evidence="1">The sequence shown here is derived from an EMBL/GenBank/DDBJ whole genome shotgun (WGS) entry which is preliminary data.</text>
</comment>
<dbReference type="SUPFAM" id="SSF54285">
    <property type="entry name" value="MoaD/ThiS"/>
    <property type="match status" value="1"/>
</dbReference>
<gene>
    <name evidence="1" type="ORF">AAIG11_12315</name>
</gene>
<proteinExistence type="predicted"/>
<keyword evidence="2" id="KW-1185">Reference proteome</keyword>
<dbReference type="RefSeq" id="WP_343186565.1">
    <property type="nucleotide sequence ID" value="NZ_JBCITM010000013.1"/>
</dbReference>
<accession>A0ABU9VVS2</accession>
<dbReference type="InterPro" id="IPR012675">
    <property type="entry name" value="Beta-grasp_dom_sf"/>
</dbReference>
<dbReference type="EMBL" id="JBCITM010000013">
    <property type="protein sequence ID" value="MEN1761268.1"/>
    <property type="molecule type" value="Genomic_DNA"/>
</dbReference>
<dbReference type="Gene3D" id="3.10.20.30">
    <property type="match status" value="1"/>
</dbReference>
<dbReference type="Proteomes" id="UP001407405">
    <property type="component" value="Unassembled WGS sequence"/>
</dbReference>
<reference evidence="1 2" key="1">
    <citation type="submission" date="2024-04" db="EMBL/GenBank/DDBJ databases">
        <title>Genome sequencing and metabolic network reconstruction of aminoacids and betaine degradation by Anoxynatronum sibiricum.</title>
        <authorList>
            <person name="Detkova E.N."/>
            <person name="Boltjanskaja Y.V."/>
            <person name="Mardanov A.V."/>
            <person name="Kevbrin V."/>
        </authorList>
    </citation>
    <scope>NUCLEOTIDE SEQUENCE [LARGE SCALE GENOMIC DNA]</scope>
    <source>
        <strain evidence="1 2">Z-7981</strain>
    </source>
</reference>
<dbReference type="InterPro" id="IPR003749">
    <property type="entry name" value="ThiS/MoaD-like"/>
</dbReference>
<organism evidence="1 2">
    <name type="scientific">Anoxynatronum sibiricum</name>
    <dbReference type="NCBI Taxonomy" id="210623"/>
    <lineage>
        <taxon>Bacteria</taxon>
        <taxon>Bacillati</taxon>
        <taxon>Bacillota</taxon>
        <taxon>Clostridia</taxon>
        <taxon>Eubacteriales</taxon>
        <taxon>Clostridiaceae</taxon>
        <taxon>Anoxynatronum</taxon>
    </lineage>
</organism>
<evidence type="ECO:0000313" key="2">
    <source>
        <dbReference type="Proteomes" id="UP001407405"/>
    </source>
</evidence>
<sequence length="76" mass="8653">MNILLSVFLPLPGEKPLRNAPLNLPDGTTVGQVMDQFDVSDHRVWLYVVNHREIRKREDTLNEGDHLMVFPPMDGG</sequence>
<dbReference type="Pfam" id="PF02597">
    <property type="entry name" value="ThiS"/>
    <property type="match status" value="1"/>
</dbReference>
<protein>
    <submittedName>
        <fullName evidence="1">MoaD/ThiS family protein</fullName>
    </submittedName>
</protein>
<dbReference type="InterPro" id="IPR016155">
    <property type="entry name" value="Mopterin_synth/thiamin_S_b"/>
</dbReference>
<name>A0ABU9VVS2_9CLOT</name>
<evidence type="ECO:0000313" key="1">
    <source>
        <dbReference type="EMBL" id="MEN1761268.1"/>
    </source>
</evidence>